<feature type="signal peptide" evidence="7">
    <location>
        <begin position="1"/>
        <end position="20"/>
    </location>
</feature>
<dbReference type="InterPro" id="IPR018499">
    <property type="entry name" value="Tetraspanin/Peripherin"/>
</dbReference>
<evidence type="ECO:0000256" key="1">
    <source>
        <dbReference type="ARBA" id="ARBA00004127"/>
    </source>
</evidence>
<keyword evidence="3 6" id="KW-1133">Transmembrane helix</keyword>
<evidence type="ECO:0000256" key="4">
    <source>
        <dbReference type="ARBA" id="ARBA00023136"/>
    </source>
</evidence>
<dbReference type="Pfam" id="PF00335">
    <property type="entry name" value="Tetraspanin"/>
    <property type="match status" value="1"/>
</dbReference>
<keyword evidence="5" id="KW-0325">Glycoprotein</keyword>
<feature type="transmembrane region" description="Helical" evidence="6">
    <location>
        <begin position="239"/>
        <end position="261"/>
    </location>
</feature>
<feature type="transmembrane region" description="Helical" evidence="6">
    <location>
        <begin position="133"/>
        <end position="156"/>
    </location>
</feature>
<name>A0A8C4SB05_ERPCA</name>
<dbReference type="SUPFAM" id="SSF48652">
    <property type="entry name" value="Tetraspanin"/>
    <property type="match status" value="1"/>
</dbReference>
<feature type="chain" id="PRO_5034976144" evidence="7">
    <location>
        <begin position="21"/>
        <end position="299"/>
    </location>
</feature>
<feature type="transmembrane region" description="Helical" evidence="6">
    <location>
        <begin position="103"/>
        <end position="121"/>
    </location>
</feature>
<dbReference type="Gene3D" id="1.10.1450.10">
    <property type="entry name" value="Tetraspanin"/>
    <property type="match status" value="1"/>
</dbReference>
<reference evidence="8" key="1">
    <citation type="submission" date="2021-06" db="EMBL/GenBank/DDBJ databases">
        <authorList>
            <consortium name="Wellcome Sanger Institute Data Sharing"/>
        </authorList>
    </citation>
    <scope>NUCLEOTIDE SEQUENCE [LARGE SCALE GENOMIC DNA]</scope>
</reference>
<accession>A0A8C4SB05</accession>
<dbReference type="GeneID" id="114662071"/>
<keyword evidence="9" id="KW-1185">Reference proteome</keyword>
<dbReference type="Ensembl" id="ENSECRT00000014075.1">
    <property type="protein sequence ID" value="ENSECRP00000013837.1"/>
    <property type="gene ID" value="ENSECRG00000009220.1"/>
</dbReference>
<sequence>MRMGWARQLLIVSCCCRRLALHLLFGSSLFSLQRQEEHLSAFLSYRITMLDGCGQCCKIFLRIFNVVFAFAGLAVMSLGLWLRFGPSTHDIFNIDIETSQFKIGVLVLIATGAVILAVAILGSCGVTNESRVLLAIFSAFLAVLCGFMLAAGFFAFNKKDVVAEQLSKFYETVYLKYVHEKDPSLVVTLRILQNGLNCCGLLGSLDVLVKETCPPIGAFQLYTPCPIAIADFFQSKGTLVLAVFVGIAALMLLGLICSAVLSKKIGLGEQTSVYVILQNSISPQEAGVIGSQLYPPVVY</sequence>
<protein>
    <submittedName>
        <fullName evidence="8">CD9 antigen-like</fullName>
    </submittedName>
</protein>
<organism evidence="8 9">
    <name type="scientific">Erpetoichthys calabaricus</name>
    <name type="common">Rope fish</name>
    <name type="synonym">Calamoichthys calabaricus</name>
    <dbReference type="NCBI Taxonomy" id="27687"/>
    <lineage>
        <taxon>Eukaryota</taxon>
        <taxon>Metazoa</taxon>
        <taxon>Chordata</taxon>
        <taxon>Craniata</taxon>
        <taxon>Vertebrata</taxon>
        <taxon>Euteleostomi</taxon>
        <taxon>Actinopterygii</taxon>
        <taxon>Polypteriformes</taxon>
        <taxon>Polypteridae</taxon>
        <taxon>Erpetoichthys</taxon>
    </lineage>
</organism>
<dbReference type="OrthoDB" id="432835at2759"/>
<evidence type="ECO:0000256" key="2">
    <source>
        <dbReference type="ARBA" id="ARBA00022692"/>
    </source>
</evidence>
<reference evidence="8" key="3">
    <citation type="submission" date="2025-09" db="UniProtKB">
        <authorList>
            <consortium name="Ensembl"/>
        </authorList>
    </citation>
    <scope>IDENTIFICATION</scope>
</reference>
<dbReference type="GeneTree" id="ENSGT00940000155083"/>
<feature type="transmembrane region" description="Helical" evidence="6">
    <location>
        <begin position="59"/>
        <end position="82"/>
    </location>
</feature>
<evidence type="ECO:0000256" key="5">
    <source>
        <dbReference type="ARBA" id="ARBA00023180"/>
    </source>
</evidence>
<dbReference type="PANTHER" id="PTHR19282">
    <property type="entry name" value="TETRASPANIN"/>
    <property type="match status" value="1"/>
</dbReference>
<proteinExistence type="predicted"/>
<gene>
    <name evidence="8" type="primary">LOC114662071</name>
</gene>
<evidence type="ECO:0000313" key="8">
    <source>
        <dbReference type="Ensembl" id="ENSECRP00000013837.1"/>
    </source>
</evidence>
<dbReference type="InterPro" id="IPR008952">
    <property type="entry name" value="Tetraspanin_EC2_sf"/>
</dbReference>
<dbReference type="AlphaFoldDB" id="A0A8C4SB05"/>
<dbReference type="PANTHER" id="PTHR19282:SF216">
    <property type="entry name" value="TETRASPANIN-1"/>
    <property type="match status" value="1"/>
</dbReference>
<evidence type="ECO:0000256" key="3">
    <source>
        <dbReference type="ARBA" id="ARBA00022989"/>
    </source>
</evidence>
<dbReference type="Proteomes" id="UP000694620">
    <property type="component" value="Chromosome 12"/>
</dbReference>
<keyword evidence="4 6" id="KW-0472">Membrane</keyword>
<keyword evidence="2 6" id="KW-0812">Transmembrane</keyword>
<dbReference type="PRINTS" id="PR00259">
    <property type="entry name" value="TMFOUR"/>
</dbReference>
<dbReference type="GO" id="GO:0012505">
    <property type="term" value="C:endomembrane system"/>
    <property type="evidence" value="ECO:0007669"/>
    <property type="project" value="UniProtKB-SubCell"/>
</dbReference>
<comment type="subcellular location">
    <subcellularLocation>
        <location evidence="1">Endomembrane system</location>
        <topology evidence="1">Multi-pass membrane protein</topology>
    </subcellularLocation>
</comment>
<keyword evidence="7" id="KW-0732">Signal</keyword>
<evidence type="ECO:0000256" key="6">
    <source>
        <dbReference type="SAM" id="Phobius"/>
    </source>
</evidence>
<reference evidence="8" key="2">
    <citation type="submission" date="2025-08" db="UniProtKB">
        <authorList>
            <consortium name="Ensembl"/>
        </authorList>
    </citation>
    <scope>IDENTIFICATION</scope>
</reference>
<evidence type="ECO:0000256" key="7">
    <source>
        <dbReference type="SAM" id="SignalP"/>
    </source>
</evidence>
<evidence type="ECO:0000313" key="9">
    <source>
        <dbReference type="Proteomes" id="UP000694620"/>
    </source>
</evidence>
<dbReference type="RefSeq" id="XP_028671222.1">
    <property type="nucleotide sequence ID" value="XM_028815389.2"/>
</dbReference>
<dbReference type="GO" id="GO:0005886">
    <property type="term" value="C:plasma membrane"/>
    <property type="evidence" value="ECO:0007669"/>
    <property type="project" value="TreeGrafter"/>
</dbReference>